<evidence type="ECO:0000259" key="3">
    <source>
        <dbReference type="PROSITE" id="PS51160"/>
    </source>
</evidence>
<evidence type="ECO:0000256" key="2">
    <source>
        <dbReference type="RuleBase" id="RU004168"/>
    </source>
</evidence>
<evidence type="ECO:0000256" key="1">
    <source>
        <dbReference type="PROSITE-ProRule" id="PRU00520"/>
    </source>
</evidence>
<dbReference type="PROSITE" id="PS51160">
    <property type="entry name" value="ACYLPHOSPHATASE_3"/>
    <property type="match status" value="1"/>
</dbReference>
<evidence type="ECO:0000313" key="5">
    <source>
        <dbReference type="Proteomes" id="UP001152759"/>
    </source>
</evidence>
<dbReference type="PANTHER" id="PTHR10029:SF10">
    <property type="entry name" value="GEO08407P1"/>
    <property type="match status" value="1"/>
</dbReference>
<organism evidence="4 5">
    <name type="scientific">Bemisia tabaci</name>
    <name type="common">Sweetpotato whitefly</name>
    <name type="synonym">Aleurodes tabaci</name>
    <dbReference type="NCBI Taxonomy" id="7038"/>
    <lineage>
        <taxon>Eukaryota</taxon>
        <taxon>Metazoa</taxon>
        <taxon>Ecdysozoa</taxon>
        <taxon>Arthropoda</taxon>
        <taxon>Hexapoda</taxon>
        <taxon>Insecta</taxon>
        <taxon>Pterygota</taxon>
        <taxon>Neoptera</taxon>
        <taxon>Paraneoptera</taxon>
        <taxon>Hemiptera</taxon>
        <taxon>Sternorrhyncha</taxon>
        <taxon>Aleyrodoidea</taxon>
        <taxon>Aleyrodidae</taxon>
        <taxon>Aleyrodinae</taxon>
        <taxon>Bemisia</taxon>
    </lineage>
</organism>
<dbReference type="InterPro" id="IPR020456">
    <property type="entry name" value="Acylphosphatase"/>
</dbReference>
<dbReference type="AlphaFoldDB" id="A0A9P0AMU2"/>
<sequence length="182" mass="20612">MGAGEELSTLVSVEFEVFGHVQGRPPALHPGAADGLREPQPEVPPLPRLREYGCLHSASNGNKYYISTNCKEYNLEWTEGLQVRQGANGMREGNEPIKDYEKRVYFTKYARDRCLELGLAGWIKNSKRGTIVGKMQGEKSKVEEMVSWLSKTGSPGSQIERCDLMNFEYIARQEFRGFSIRF</sequence>
<proteinExistence type="inferred from homology"/>
<dbReference type="Pfam" id="PF00708">
    <property type="entry name" value="Acylphosphatase"/>
    <property type="match status" value="1"/>
</dbReference>
<dbReference type="EMBL" id="OU963870">
    <property type="protein sequence ID" value="CAH0396170.1"/>
    <property type="molecule type" value="Genomic_DNA"/>
</dbReference>
<dbReference type="SUPFAM" id="SSF54975">
    <property type="entry name" value="Acylphosphatase/BLUF domain-like"/>
    <property type="match status" value="1"/>
</dbReference>
<comment type="similarity">
    <text evidence="2">Belongs to the acylphosphatase family.</text>
</comment>
<evidence type="ECO:0000313" key="4">
    <source>
        <dbReference type="EMBL" id="CAH0396170.1"/>
    </source>
</evidence>
<name>A0A9P0AMU2_BEMTA</name>
<gene>
    <name evidence="4" type="ORF">BEMITA_LOCUS14273</name>
</gene>
<dbReference type="GO" id="GO:0003998">
    <property type="term" value="F:acylphosphatase activity"/>
    <property type="evidence" value="ECO:0007669"/>
    <property type="project" value="InterPro"/>
</dbReference>
<accession>A0A9P0AMU2</accession>
<dbReference type="PANTHER" id="PTHR10029">
    <property type="entry name" value="ACYLPHOSPHATASE"/>
    <property type="match status" value="1"/>
</dbReference>
<feature type="domain" description="Acylphosphatase-like" evidence="3">
    <location>
        <begin position="104"/>
        <end position="182"/>
    </location>
</feature>
<dbReference type="Proteomes" id="UP001152759">
    <property type="component" value="Chromosome 9"/>
</dbReference>
<comment type="caution">
    <text evidence="1">Lacks conserved residue(s) required for the propagation of feature annotation.</text>
</comment>
<reference evidence="4" key="1">
    <citation type="submission" date="2021-12" db="EMBL/GenBank/DDBJ databases">
        <authorList>
            <person name="King R."/>
        </authorList>
    </citation>
    <scope>NUCLEOTIDE SEQUENCE</scope>
</reference>
<dbReference type="InterPro" id="IPR001792">
    <property type="entry name" value="Acylphosphatase-like_dom"/>
</dbReference>
<dbReference type="Gene3D" id="3.30.70.100">
    <property type="match status" value="1"/>
</dbReference>
<keyword evidence="5" id="KW-1185">Reference proteome</keyword>
<protein>
    <recommendedName>
        <fullName evidence="3">Acylphosphatase-like domain-containing protein</fullName>
    </recommendedName>
</protein>
<dbReference type="InterPro" id="IPR036046">
    <property type="entry name" value="Acylphosphatase-like_dom_sf"/>
</dbReference>